<name>A0A9D2C870_9MICO</name>
<dbReference type="InterPro" id="IPR050107">
    <property type="entry name" value="ABC_carbohydrate_import_ATPase"/>
</dbReference>
<accession>A0A9D2C870</accession>
<proteinExistence type="predicted"/>
<reference evidence="4" key="2">
    <citation type="submission" date="2021-04" db="EMBL/GenBank/DDBJ databases">
        <authorList>
            <person name="Gilroy R."/>
        </authorList>
    </citation>
    <scope>NUCLEOTIDE SEQUENCE</scope>
    <source>
        <strain evidence="4">ChiGjej1B1-98</strain>
    </source>
</reference>
<dbReference type="PANTHER" id="PTHR43790:SF8">
    <property type="entry name" value="SUGAR ABC TRANSPORTER ATP-BINDING PROTEIN"/>
    <property type="match status" value="1"/>
</dbReference>
<reference evidence="4" key="1">
    <citation type="journal article" date="2021" name="PeerJ">
        <title>Extensive microbial diversity within the chicken gut microbiome revealed by metagenomics and culture.</title>
        <authorList>
            <person name="Gilroy R."/>
            <person name="Ravi A."/>
            <person name="Getino M."/>
            <person name="Pursley I."/>
            <person name="Horton D.L."/>
            <person name="Alikhan N.F."/>
            <person name="Baker D."/>
            <person name="Gharbi K."/>
            <person name="Hall N."/>
            <person name="Watson M."/>
            <person name="Adriaenssens E.M."/>
            <person name="Foster-Nyarko E."/>
            <person name="Jarju S."/>
            <person name="Secka A."/>
            <person name="Antonio M."/>
            <person name="Oren A."/>
            <person name="Chaudhuri R.R."/>
            <person name="La Ragione R."/>
            <person name="Hildebrand F."/>
            <person name="Pallen M.J."/>
        </authorList>
    </citation>
    <scope>NUCLEOTIDE SEQUENCE</scope>
    <source>
        <strain evidence="4">ChiGjej1B1-98</strain>
    </source>
</reference>
<evidence type="ECO:0000259" key="3">
    <source>
        <dbReference type="Pfam" id="PF00005"/>
    </source>
</evidence>
<dbReference type="GO" id="GO:0005524">
    <property type="term" value="F:ATP binding"/>
    <property type="evidence" value="ECO:0007669"/>
    <property type="project" value="UniProtKB-KW"/>
</dbReference>
<dbReference type="AlphaFoldDB" id="A0A9D2C870"/>
<keyword evidence="1" id="KW-0547">Nucleotide-binding</keyword>
<feature type="domain" description="ABC transporter" evidence="3">
    <location>
        <begin position="26"/>
        <end position="72"/>
    </location>
</feature>
<dbReference type="SUPFAM" id="SSF52540">
    <property type="entry name" value="P-loop containing nucleoside triphosphate hydrolases"/>
    <property type="match status" value="1"/>
</dbReference>
<dbReference type="EMBL" id="DXDC01000041">
    <property type="protein sequence ID" value="HIY64952.1"/>
    <property type="molecule type" value="Genomic_DNA"/>
</dbReference>
<gene>
    <name evidence="4" type="ORF">H9830_01585</name>
</gene>
<feature type="non-terminal residue" evidence="4">
    <location>
        <position position="1"/>
    </location>
</feature>
<dbReference type="InterPro" id="IPR027417">
    <property type="entry name" value="P-loop_NTPase"/>
</dbReference>
<dbReference type="GO" id="GO:0016887">
    <property type="term" value="F:ATP hydrolysis activity"/>
    <property type="evidence" value="ECO:0007669"/>
    <property type="project" value="InterPro"/>
</dbReference>
<organism evidence="4 5">
    <name type="scientific">Candidatus Agrococcus pullicola</name>
    <dbReference type="NCBI Taxonomy" id="2838429"/>
    <lineage>
        <taxon>Bacteria</taxon>
        <taxon>Bacillati</taxon>
        <taxon>Actinomycetota</taxon>
        <taxon>Actinomycetes</taxon>
        <taxon>Micrococcales</taxon>
        <taxon>Microbacteriaceae</taxon>
        <taxon>Agrococcus</taxon>
    </lineage>
</organism>
<dbReference type="Gene3D" id="3.40.50.300">
    <property type="entry name" value="P-loop containing nucleotide triphosphate hydrolases"/>
    <property type="match status" value="1"/>
</dbReference>
<evidence type="ECO:0000313" key="5">
    <source>
        <dbReference type="Proteomes" id="UP000824005"/>
    </source>
</evidence>
<dbReference type="Proteomes" id="UP000824005">
    <property type="component" value="Unassembled WGS sequence"/>
</dbReference>
<evidence type="ECO:0000256" key="1">
    <source>
        <dbReference type="ARBA" id="ARBA00022741"/>
    </source>
</evidence>
<sequence length="145" mass="15486">ELMRKGILGKLGFVNRPAMQQAAVAELQRLGARTPTKHVEVEALSGGQRQAVAVAKATLWGSSLVMLDEPTAALGVAQTASVLELIRNLRDERGLSVLLVSHSMPDVFEVADRATVLRLGENVLTEGIENLETNDLITAMTGGSR</sequence>
<dbReference type="InterPro" id="IPR003439">
    <property type="entry name" value="ABC_transporter-like_ATP-bd"/>
</dbReference>
<comment type="caution">
    <text evidence="4">The sequence shown here is derived from an EMBL/GenBank/DDBJ whole genome shotgun (WGS) entry which is preliminary data.</text>
</comment>
<dbReference type="Pfam" id="PF00005">
    <property type="entry name" value="ABC_tran"/>
    <property type="match status" value="1"/>
</dbReference>
<dbReference type="PANTHER" id="PTHR43790">
    <property type="entry name" value="CARBOHYDRATE TRANSPORT ATP-BINDING PROTEIN MG119-RELATED"/>
    <property type="match status" value="1"/>
</dbReference>
<keyword evidence="2 4" id="KW-0067">ATP-binding</keyword>
<protein>
    <submittedName>
        <fullName evidence="4">ATP-binding cassette domain-containing protein</fullName>
    </submittedName>
</protein>
<evidence type="ECO:0000313" key="4">
    <source>
        <dbReference type="EMBL" id="HIY64952.1"/>
    </source>
</evidence>
<evidence type="ECO:0000256" key="2">
    <source>
        <dbReference type="ARBA" id="ARBA00022840"/>
    </source>
</evidence>